<keyword evidence="3" id="KW-1185">Reference proteome</keyword>
<dbReference type="OrthoDB" id="586335at2759"/>
<reference evidence="2" key="1">
    <citation type="submission" date="2020-01" db="EMBL/GenBank/DDBJ databases">
        <title>Genome sequence of Kobresia littledalei, the first chromosome-level genome in the family Cyperaceae.</title>
        <authorList>
            <person name="Qu G."/>
        </authorList>
    </citation>
    <scope>NUCLEOTIDE SEQUENCE</scope>
    <source>
        <strain evidence="2">C.B.Clarke</strain>
        <tissue evidence="2">Leaf</tissue>
    </source>
</reference>
<feature type="domain" description="F-box" evidence="1">
    <location>
        <begin position="54"/>
        <end position="95"/>
    </location>
</feature>
<dbReference type="Pfam" id="PF00646">
    <property type="entry name" value="F-box"/>
    <property type="match status" value="1"/>
</dbReference>
<evidence type="ECO:0000313" key="3">
    <source>
        <dbReference type="Proteomes" id="UP000623129"/>
    </source>
</evidence>
<sequence length="248" mass="28178">MDEQTFMKINAYPNFQDYHVLLISPAVISSSNKAVSKNNEEEVNKDQENGWPFLPTDLLNLIMTRLSSMADFSTFRAVCPTWRSLASLCPENLAYQSPLLLLASPKKDIFGLYDFTRKGLYNMRLSIRTQQDLKEPYSIDYSTCLSYSHGFLVIANMPGFTEIMLYNIFTGNHIMLPAVKQTGGDLRFIFSSSPASPGCLVVMFSRGSCSFHFCCIGDVEWKCHCFYHTRLQSIDDRIFLTSFSPSLL</sequence>
<evidence type="ECO:0000259" key="1">
    <source>
        <dbReference type="SMART" id="SM00256"/>
    </source>
</evidence>
<protein>
    <submittedName>
        <fullName evidence="2">F-box protein</fullName>
    </submittedName>
</protein>
<dbReference type="AlphaFoldDB" id="A0A833R856"/>
<dbReference type="PANTHER" id="PTHR45463:SF8">
    <property type="entry name" value="OS09G0392200 PROTEIN"/>
    <property type="match status" value="1"/>
</dbReference>
<dbReference type="SMART" id="SM00256">
    <property type="entry name" value="FBOX"/>
    <property type="match status" value="1"/>
</dbReference>
<gene>
    <name evidence="2" type="ORF">FCM35_KLT19068</name>
</gene>
<proteinExistence type="predicted"/>
<comment type="caution">
    <text evidence="2">The sequence shown here is derived from an EMBL/GenBank/DDBJ whole genome shotgun (WGS) entry which is preliminary data.</text>
</comment>
<dbReference type="Proteomes" id="UP000623129">
    <property type="component" value="Unassembled WGS sequence"/>
</dbReference>
<name>A0A833R856_9POAL</name>
<dbReference type="InterPro" id="IPR005174">
    <property type="entry name" value="KIB1-4_b-propeller"/>
</dbReference>
<dbReference type="EMBL" id="SWLB01000007">
    <property type="protein sequence ID" value="KAF3336482.1"/>
    <property type="molecule type" value="Genomic_DNA"/>
</dbReference>
<dbReference type="InterPro" id="IPR001810">
    <property type="entry name" value="F-box_dom"/>
</dbReference>
<dbReference type="InterPro" id="IPR036047">
    <property type="entry name" value="F-box-like_dom_sf"/>
</dbReference>
<dbReference type="Pfam" id="PF03478">
    <property type="entry name" value="Beta-prop_KIB1-4"/>
    <property type="match status" value="1"/>
</dbReference>
<dbReference type="PANTHER" id="PTHR45463">
    <property type="entry name" value="OS09G0392200 PROTEIN"/>
    <property type="match status" value="1"/>
</dbReference>
<evidence type="ECO:0000313" key="2">
    <source>
        <dbReference type="EMBL" id="KAF3336482.1"/>
    </source>
</evidence>
<organism evidence="2 3">
    <name type="scientific">Carex littledalei</name>
    <dbReference type="NCBI Taxonomy" id="544730"/>
    <lineage>
        <taxon>Eukaryota</taxon>
        <taxon>Viridiplantae</taxon>
        <taxon>Streptophyta</taxon>
        <taxon>Embryophyta</taxon>
        <taxon>Tracheophyta</taxon>
        <taxon>Spermatophyta</taxon>
        <taxon>Magnoliopsida</taxon>
        <taxon>Liliopsida</taxon>
        <taxon>Poales</taxon>
        <taxon>Cyperaceae</taxon>
        <taxon>Cyperoideae</taxon>
        <taxon>Cariceae</taxon>
        <taxon>Carex</taxon>
        <taxon>Carex subgen. Euthyceras</taxon>
    </lineage>
</organism>
<dbReference type="SUPFAM" id="SSF81383">
    <property type="entry name" value="F-box domain"/>
    <property type="match status" value="1"/>
</dbReference>
<accession>A0A833R856</accession>